<evidence type="ECO:0000256" key="8">
    <source>
        <dbReference type="ARBA" id="ARBA00023163"/>
    </source>
</evidence>
<feature type="region of interest" description="Disordered" evidence="12">
    <location>
        <begin position="372"/>
        <end position="447"/>
    </location>
</feature>
<keyword evidence="8 10" id="KW-0804">Transcription</keyword>
<evidence type="ECO:0000313" key="16">
    <source>
        <dbReference type="Proteomes" id="UP000284375"/>
    </source>
</evidence>
<dbReference type="PANTHER" id="PTHR23326">
    <property type="entry name" value="CCR4 NOT-RELATED"/>
    <property type="match status" value="1"/>
</dbReference>
<evidence type="ECO:0000256" key="10">
    <source>
        <dbReference type="PIRNR" id="PIRNR005290"/>
    </source>
</evidence>
<dbReference type="GO" id="GO:0005634">
    <property type="term" value="C:nucleus"/>
    <property type="evidence" value="ECO:0007669"/>
    <property type="project" value="UniProtKB-SubCell"/>
</dbReference>
<dbReference type="InterPro" id="IPR007207">
    <property type="entry name" value="Not_N"/>
</dbReference>
<dbReference type="GO" id="GO:0030015">
    <property type="term" value="C:CCR4-NOT core complex"/>
    <property type="evidence" value="ECO:0007669"/>
    <property type="project" value="UniProtKB-UniRule"/>
</dbReference>
<feature type="domain" description="NOT2/NOT3/NOT5 C-terminal" evidence="14">
    <location>
        <begin position="531"/>
        <end position="655"/>
    </location>
</feature>
<keyword evidence="9 10" id="KW-0539">Nucleus</keyword>
<comment type="function">
    <text evidence="10">Acts as component of the CCR4-NOT core complex, which in the nucleus seems to be a general transcription factor, and in the cytoplasm the major mRNA deadenylase involved in mRNA turnover. The NOT protein subcomplex negatively regulates the basal and activated transcription of many genes. Preferentially affects TC-type TATA element-dependent transcription. Could directly or indirectly inhibit component(s) of the general transcription machinery.</text>
</comment>
<dbReference type="Gene3D" id="2.30.30.1020">
    <property type="entry name" value="CCR4-NOT complex subunit 2/3/5, C-terminal domain"/>
    <property type="match status" value="1"/>
</dbReference>
<dbReference type="PIRSF" id="PIRSF005290">
    <property type="entry name" value="NOT_su_3_5"/>
    <property type="match status" value="1"/>
</dbReference>
<evidence type="ECO:0000259" key="14">
    <source>
        <dbReference type="Pfam" id="PF04153"/>
    </source>
</evidence>
<dbReference type="InterPro" id="IPR040168">
    <property type="entry name" value="Not2/3/5"/>
</dbReference>
<feature type="region of interest" description="Disordered" evidence="12">
    <location>
        <begin position="461"/>
        <end position="487"/>
    </location>
</feature>
<feature type="compositionally biased region" description="Low complexity" evidence="12">
    <location>
        <begin position="435"/>
        <end position="445"/>
    </location>
</feature>
<keyword evidence="5 10" id="KW-0678">Repressor</keyword>
<keyword evidence="10" id="KW-0010">Activator</keyword>
<evidence type="ECO:0000259" key="13">
    <source>
        <dbReference type="Pfam" id="PF04065"/>
    </source>
</evidence>
<comment type="similarity">
    <text evidence="3 10">Belongs to the CNOT2/3/5 family.</text>
</comment>
<organism evidence="15 16">
    <name type="scientific">Cytospora chrysosperma</name>
    <name type="common">Cytospora canker fungus</name>
    <name type="synonym">Sphaeria chrysosperma</name>
    <dbReference type="NCBI Taxonomy" id="252740"/>
    <lineage>
        <taxon>Eukaryota</taxon>
        <taxon>Fungi</taxon>
        <taxon>Dikarya</taxon>
        <taxon>Ascomycota</taxon>
        <taxon>Pezizomycotina</taxon>
        <taxon>Sordariomycetes</taxon>
        <taxon>Sordariomycetidae</taxon>
        <taxon>Diaporthales</taxon>
        <taxon>Cytosporaceae</taxon>
        <taxon>Cytospora</taxon>
    </lineage>
</organism>
<evidence type="ECO:0000256" key="4">
    <source>
        <dbReference type="ARBA" id="ARBA00022490"/>
    </source>
</evidence>
<evidence type="ECO:0000256" key="3">
    <source>
        <dbReference type="ARBA" id="ARBA00007682"/>
    </source>
</evidence>
<keyword evidence="6" id="KW-0597">Phosphoprotein</keyword>
<dbReference type="InterPro" id="IPR007282">
    <property type="entry name" value="NOT2/3/5_C"/>
</dbReference>
<accession>A0A423VSJ7</accession>
<feature type="compositionally biased region" description="Polar residues" evidence="12">
    <location>
        <begin position="282"/>
        <end position="293"/>
    </location>
</feature>
<feature type="coiled-coil region" evidence="11">
    <location>
        <begin position="40"/>
        <end position="67"/>
    </location>
</feature>
<comment type="subcellular location">
    <subcellularLocation>
        <location evidence="2 10">Cytoplasm</location>
    </subcellularLocation>
    <subcellularLocation>
        <location evidence="1 10">Nucleus</location>
    </subcellularLocation>
</comment>
<comment type="caution">
    <text evidence="15">The sequence shown here is derived from an EMBL/GenBank/DDBJ whole genome shotgun (WGS) entry which is preliminary data.</text>
</comment>
<dbReference type="GO" id="GO:0006355">
    <property type="term" value="P:regulation of DNA-templated transcription"/>
    <property type="evidence" value="ECO:0007669"/>
    <property type="project" value="InterPro"/>
</dbReference>
<dbReference type="Pfam" id="PF04153">
    <property type="entry name" value="NOT2_3_5_C"/>
    <property type="match status" value="1"/>
</dbReference>
<evidence type="ECO:0000256" key="9">
    <source>
        <dbReference type="ARBA" id="ARBA00023242"/>
    </source>
</evidence>
<dbReference type="Proteomes" id="UP000284375">
    <property type="component" value="Unassembled WGS sequence"/>
</dbReference>
<dbReference type="GO" id="GO:0000932">
    <property type="term" value="C:P-body"/>
    <property type="evidence" value="ECO:0007669"/>
    <property type="project" value="UniProtKB-UniRule"/>
</dbReference>
<feature type="region of interest" description="Disordered" evidence="12">
    <location>
        <begin position="244"/>
        <end position="296"/>
    </location>
</feature>
<dbReference type="OrthoDB" id="293823at2759"/>
<keyword evidence="16" id="KW-1185">Reference proteome</keyword>
<dbReference type="GO" id="GO:0000289">
    <property type="term" value="P:nuclear-transcribed mRNA poly(A) tail shortening"/>
    <property type="evidence" value="ECO:0007669"/>
    <property type="project" value="UniProtKB-ARBA"/>
</dbReference>
<dbReference type="EMBL" id="LJZO01000030">
    <property type="protein sequence ID" value="ROV94005.1"/>
    <property type="molecule type" value="Genomic_DNA"/>
</dbReference>
<dbReference type="AlphaFoldDB" id="A0A423VSJ7"/>
<feature type="compositionally biased region" description="Low complexity" evidence="12">
    <location>
        <begin position="372"/>
        <end position="382"/>
    </location>
</feature>
<sequence>MAARKLAQEVDKCFKKVAEGITEFDEIYEKIEQSNNPAQKEKLEDNLKREIKKLQRLRDQIKTWAASNDIKDKGPLIEQRRLIETRMEKFKAVEKTMKTKAFSKEGLSAAAKLDPKEKAKVEASDFLGEQIDQLEQQIEQMEAELEAMQLGMKKGKKAKKDDAEQSAKIEATIEKHKWHQGKLELIRRSLVNGGVEPDQVFDLKDSIRYYVEEGTSQEYMDDEEMYDDLNLDEDEDQFGIAAENDKISSQDAQSVQDELIEPEGRASSVARGKERPSVDGASGTNRRTSSQLKSPLPTLATLATPALPTISSGSSSINNGMKPATIPTRPPGEGLKYASAAAAAADKNNVGIAPLPPPPSAHPAIGIASLANQSKASSTSSPSIPPAQMAVTAPHTAEAKPVSLAPTPSSTASKLVPSTPKPEAIKATTSRATGKAPAVPEPAKAAKGKIRGATLASLLPADKIPPTVPHTNGVTNGAKPEPEEDEEPIYHLPSSLDDLVESWEATKANPATPAASLEIQRLLAATSKSAPDLADAEPPRNYLPENYWNTSKTWPREPLQIMDNPQLYQPTKVDNDTLFYAFYYKQGTYQQYLAAKALKDQAWRFHKQYQTWFQRHEEPKNITEEFEQGTYRFFDYESTWMNRRKADFKFAYKFLEDEV</sequence>
<feature type="domain" description="CCR4-Not complex component Not N-terminal" evidence="13">
    <location>
        <begin position="3"/>
        <end position="232"/>
    </location>
</feature>
<protein>
    <recommendedName>
        <fullName evidence="10">General negative regulator of transcription subunit</fullName>
    </recommendedName>
</protein>
<dbReference type="InterPro" id="IPR012270">
    <property type="entry name" value="CCR4-NOT_su3/5"/>
</dbReference>
<evidence type="ECO:0000256" key="11">
    <source>
        <dbReference type="SAM" id="Coils"/>
    </source>
</evidence>
<keyword evidence="7 10" id="KW-0805">Transcription regulation</keyword>
<keyword evidence="4 10" id="KW-0963">Cytoplasm</keyword>
<feature type="coiled-coil region" evidence="11">
    <location>
        <begin position="124"/>
        <end position="158"/>
    </location>
</feature>
<evidence type="ECO:0000256" key="2">
    <source>
        <dbReference type="ARBA" id="ARBA00004496"/>
    </source>
</evidence>
<evidence type="ECO:0000256" key="5">
    <source>
        <dbReference type="ARBA" id="ARBA00022491"/>
    </source>
</evidence>
<evidence type="ECO:0000256" key="6">
    <source>
        <dbReference type="ARBA" id="ARBA00022553"/>
    </source>
</evidence>
<evidence type="ECO:0000256" key="7">
    <source>
        <dbReference type="ARBA" id="ARBA00023015"/>
    </source>
</evidence>
<evidence type="ECO:0000313" key="15">
    <source>
        <dbReference type="EMBL" id="ROV94005.1"/>
    </source>
</evidence>
<proteinExistence type="inferred from homology"/>
<gene>
    <name evidence="15" type="ORF">VSDG_06204</name>
</gene>
<name>A0A423VSJ7_CYTCH</name>
<dbReference type="STRING" id="252740.A0A423VSJ7"/>
<reference evidence="15 16" key="1">
    <citation type="submission" date="2015-09" db="EMBL/GenBank/DDBJ databases">
        <title>Host preference determinants of Valsa canker pathogens revealed by comparative genomics.</title>
        <authorList>
            <person name="Yin Z."/>
            <person name="Huang L."/>
        </authorList>
    </citation>
    <scope>NUCLEOTIDE SEQUENCE [LARGE SCALE GENOMIC DNA]</scope>
    <source>
        <strain evidence="15 16">YSFL</strain>
    </source>
</reference>
<evidence type="ECO:0000256" key="12">
    <source>
        <dbReference type="SAM" id="MobiDB-lite"/>
    </source>
</evidence>
<keyword evidence="11" id="KW-0175">Coiled coil</keyword>
<dbReference type="Pfam" id="PF04065">
    <property type="entry name" value="Not3"/>
    <property type="match status" value="1"/>
</dbReference>
<dbReference type="InterPro" id="IPR038635">
    <property type="entry name" value="CCR4-NOT_su2/3/5_C_sf"/>
</dbReference>
<evidence type="ECO:0000256" key="1">
    <source>
        <dbReference type="ARBA" id="ARBA00004123"/>
    </source>
</evidence>
<dbReference type="FunFam" id="2.30.30.1020:FF:000006">
    <property type="entry name" value="CCR4-NOT transcription complex, subunit 3"/>
    <property type="match status" value="1"/>
</dbReference>